<feature type="non-terminal residue" evidence="2">
    <location>
        <position position="1"/>
    </location>
</feature>
<dbReference type="AlphaFoldDB" id="A0A6J4LLZ8"/>
<accession>A0A6J4LLZ8</accession>
<feature type="region of interest" description="Disordered" evidence="1">
    <location>
        <begin position="1"/>
        <end position="26"/>
    </location>
</feature>
<gene>
    <name evidence="2" type="ORF">AVDCRST_MAG93-6270</name>
</gene>
<feature type="non-terminal residue" evidence="2">
    <location>
        <position position="26"/>
    </location>
</feature>
<reference evidence="2" key="1">
    <citation type="submission" date="2020-02" db="EMBL/GenBank/DDBJ databases">
        <authorList>
            <person name="Meier V. D."/>
        </authorList>
    </citation>
    <scope>NUCLEOTIDE SEQUENCE</scope>
    <source>
        <strain evidence="2">AVDCRST_MAG93</strain>
    </source>
</reference>
<evidence type="ECO:0000313" key="2">
    <source>
        <dbReference type="EMBL" id="CAA9332688.1"/>
    </source>
</evidence>
<dbReference type="EMBL" id="CADCTR010002111">
    <property type="protein sequence ID" value="CAA9332688.1"/>
    <property type="molecule type" value="Genomic_DNA"/>
</dbReference>
<evidence type="ECO:0000256" key="1">
    <source>
        <dbReference type="SAM" id="MobiDB-lite"/>
    </source>
</evidence>
<sequence>TKRQAPPASPAARRKRDTRHGQEGPI</sequence>
<name>A0A6J4LLZ8_9CHLR</name>
<protein>
    <submittedName>
        <fullName evidence="2">Uncharacterized protein</fullName>
    </submittedName>
</protein>
<proteinExistence type="predicted"/>
<organism evidence="2">
    <name type="scientific">uncultured Chloroflexia bacterium</name>
    <dbReference type="NCBI Taxonomy" id="1672391"/>
    <lineage>
        <taxon>Bacteria</taxon>
        <taxon>Bacillati</taxon>
        <taxon>Chloroflexota</taxon>
        <taxon>Chloroflexia</taxon>
        <taxon>environmental samples</taxon>
    </lineage>
</organism>